<evidence type="ECO:0000256" key="2">
    <source>
        <dbReference type="SAM" id="Phobius"/>
    </source>
</evidence>
<feature type="transmembrane region" description="Helical" evidence="2">
    <location>
        <begin position="12"/>
        <end position="30"/>
    </location>
</feature>
<reference evidence="5" key="1">
    <citation type="submission" date="2016-10" db="EMBL/GenBank/DDBJ databases">
        <authorList>
            <person name="Varghese N."/>
            <person name="Submissions S."/>
        </authorList>
    </citation>
    <scope>NUCLEOTIDE SEQUENCE [LARGE SCALE GENOMIC DNA]</scope>
    <source>
        <strain evidence="5">CGMCC 1.6992</strain>
    </source>
</reference>
<accession>A0A1G7CJN9</accession>
<dbReference type="PROSITE" id="PS51724">
    <property type="entry name" value="SPOR"/>
    <property type="match status" value="1"/>
</dbReference>
<feature type="compositionally biased region" description="Low complexity" evidence="1">
    <location>
        <begin position="38"/>
        <end position="51"/>
    </location>
</feature>
<dbReference type="GO" id="GO:0032506">
    <property type="term" value="P:cytokinetic process"/>
    <property type="evidence" value="ECO:0007669"/>
    <property type="project" value="TreeGrafter"/>
</dbReference>
<dbReference type="GO" id="GO:0032153">
    <property type="term" value="C:cell division site"/>
    <property type="evidence" value="ECO:0007669"/>
    <property type="project" value="TreeGrafter"/>
</dbReference>
<name>A0A1G7CJN9_9DEIN</name>
<dbReference type="GO" id="GO:0042834">
    <property type="term" value="F:peptidoglycan binding"/>
    <property type="evidence" value="ECO:0007669"/>
    <property type="project" value="InterPro"/>
</dbReference>
<organism evidence="4 5">
    <name type="scientific">Thermus arciformis</name>
    <dbReference type="NCBI Taxonomy" id="482827"/>
    <lineage>
        <taxon>Bacteria</taxon>
        <taxon>Thermotogati</taxon>
        <taxon>Deinococcota</taxon>
        <taxon>Deinococci</taxon>
        <taxon>Thermales</taxon>
        <taxon>Thermaceae</taxon>
        <taxon>Thermus</taxon>
    </lineage>
</organism>
<evidence type="ECO:0000313" key="5">
    <source>
        <dbReference type="Proteomes" id="UP000199446"/>
    </source>
</evidence>
<sequence>MGWLKENWLDALIFLLIALVAAGIVLYLTGVNPFARPQAQPAPAPVQTAPAESPPSPKAPEPVVTVIPLPQAPEEAPPARPEPAPEAKPPAPAPAKPLPEGSFRVVVGAFANPENAARLSRELAAKGYPVRLEASGSLTRVVVGPYRSEEEARRVAQALSGYGAQVYRGQAPASPPQEGLYLQVGAFQKEENALALANKLKEMGLPVVLVKDGVYRVRVGPVAPEEKEALRARIEALGLQALEVR</sequence>
<keyword evidence="2" id="KW-0472">Membrane</keyword>
<protein>
    <submittedName>
        <fullName evidence="4">Sporulation related domain-containing protein</fullName>
    </submittedName>
</protein>
<dbReference type="InterPro" id="IPR036680">
    <property type="entry name" value="SPOR-like_sf"/>
</dbReference>
<dbReference type="STRING" id="482827.SAMN04488243_10136"/>
<keyword evidence="2" id="KW-0812">Transmembrane</keyword>
<dbReference type="InterPro" id="IPR052521">
    <property type="entry name" value="Cell_div_SPOR-domain"/>
</dbReference>
<dbReference type="InterPro" id="IPR007730">
    <property type="entry name" value="SPOR-like_dom"/>
</dbReference>
<dbReference type="PANTHER" id="PTHR38687:SF1">
    <property type="entry name" value="CELL DIVISION PROTEIN DEDD"/>
    <property type="match status" value="1"/>
</dbReference>
<proteinExistence type="predicted"/>
<feature type="region of interest" description="Disordered" evidence="1">
    <location>
        <begin position="38"/>
        <end position="97"/>
    </location>
</feature>
<dbReference type="AlphaFoldDB" id="A0A1G7CJN9"/>
<dbReference type="EMBL" id="FNBC01000001">
    <property type="protein sequence ID" value="SDE38950.1"/>
    <property type="molecule type" value="Genomic_DNA"/>
</dbReference>
<keyword evidence="5" id="KW-1185">Reference proteome</keyword>
<dbReference type="OrthoDB" id="32196at2"/>
<dbReference type="SUPFAM" id="SSF110997">
    <property type="entry name" value="Sporulation related repeat"/>
    <property type="match status" value="2"/>
</dbReference>
<dbReference type="GO" id="GO:0030428">
    <property type="term" value="C:cell septum"/>
    <property type="evidence" value="ECO:0007669"/>
    <property type="project" value="TreeGrafter"/>
</dbReference>
<dbReference type="Pfam" id="PF05036">
    <property type="entry name" value="SPOR"/>
    <property type="match status" value="2"/>
</dbReference>
<keyword evidence="2" id="KW-1133">Transmembrane helix</keyword>
<evidence type="ECO:0000313" key="4">
    <source>
        <dbReference type="EMBL" id="SDE38950.1"/>
    </source>
</evidence>
<dbReference type="Proteomes" id="UP000199446">
    <property type="component" value="Unassembled WGS sequence"/>
</dbReference>
<gene>
    <name evidence="4" type="ORF">SAMN04488243_10136</name>
</gene>
<dbReference type="RefSeq" id="WP_093004672.1">
    <property type="nucleotide sequence ID" value="NZ_FNBC01000001.1"/>
</dbReference>
<feature type="domain" description="SPOR" evidence="3">
    <location>
        <begin position="97"/>
        <end position="174"/>
    </location>
</feature>
<dbReference type="Gene3D" id="3.30.70.1070">
    <property type="entry name" value="Sporulation related repeat"/>
    <property type="match status" value="2"/>
</dbReference>
<feature type="compositionally biased region" description="Pro residues" evidence="1">
    <location>
        <begin position="75"/>
        <end position="97"/>
    </location>
</feature>
<dbReference type="PANTHER" id="PTHR38687">
    <property type="entry name" value="CELL DIVISION PROTEIN DEDD-RELATED"/>
    <property type="match status" value="1"/>
</dbReference>
<evidence type="ECO:0000256" key="1">
    <source>
        <dbReference type="SAM" id="MobiDB-lite"/>
    </source>
</evidence>
<evidence type="ECO:0000259" key="3">
    <source>
        <dbReference type="PROSITE" id="PS51724"/>
    </source>
</evidence>